<keyword evidence="1 2" id="KW-0597">Phosphoprotein</keyword>
<dbReference type="AlphaFoldDB" id="A0A846MP97"/>
<dbReference type="PROSITE" id="PS50110">
    <property type="entry name" value="RESPONSE_REGULATORY"/>
    <property type="match status" value="1"/>
</dbReference>
<evidence type="ECO:0000313" key="5">
    <source>
        <dbReference type="Proteomes" id="UP000537126"/>
    </source>
</evidence>
<dbReference type="PANTHER" id="PTHR44591:SF3">
    <property type="entry name" value="RESPONSE REGULATORY DOMAIN-CONTAINING PROTEIN"/>
    <property type="match status" value="1"/>
</dbReference>
<dbReference type="InterPro" id="IPR001789">
    <property type="entry name" value="Sig_transdc_resp-reg_receiver"/>
</dbReference>
<protein>
    <submittedName>
        <fullName evidence="4">CheY-like chemotaxis protein</fullName>
    </submittedName>
</protein>
<dbReference type="SMART" id="SM00448">
    <property type="entry name" value="REC"/>
    <property type="match status" value="1"/>
</dbReference>
<reference evidence="4 5" key="1">
    <citation type="submission" date="2020-03" db="EMBL/GenBank/DDBJ databases">
        <title>Genomic Encyclopedia of Type Strains, Phase IV (KMG-IV): sequencing the most valuable type-strain genomes for metagenomic binning, comparative biology and taxonomic classification.</title>
        <authorList>
            <person name="Goeker M."/>
        </authorList>
    </citation>
    <scope>NUCLEOTIDE SEQUENCE [LARGE SCALE GENOMIC DNA]</scope>
    <source>
        <strain evidence="4 5">DSM 5718</strain>
    </source>
</reference>
<feature type="domain" description="Response regulatory" evidence="3">
    <location>
        <begin position="6"/>
        <end position="127"/>
    </location>
</feature>
<feature type="modified residue" description="4-aspartylphosphate" evidence="2">
    <location>
        <position position="58"/>
    </location>
</feature>
<comment type="caution">
    <text evidence="4">The sequence shown here is derived from an EMBL/GenBank/DDBJ whole genome shotgun (WGS) entry which is preliminary data.</text>
</comment>
<evidence type="ECO:0000256" key="1">
    <source>
        <dbReference type="ARBA" id="ARBA00022553"/>
    </source>
</evidence>
<dbReference type="EMBL" id="JAASRN010000001">
    <property type="protein sequence ID" value="NIK73386.1"/>
    <property type="molecule type" value="Genomic_DNA"/>
</dbReference>
<dbReference type="InterPro" id="IPR011006">
    <property type="entry name" value="CheY-like_superfamily"/>
</dbReference>
<dbReference type="Proteomes" id="UP000537126">
    <property type="component" value="Unassembled WGS sequence"/>
</dbReference>
<organism evidence="4 5">
    <name type="scientific">Thermonema lapsum</name>
    <dbReference type="NCBI Taxonomy" id="28195"/>
    <lineage>
        <taxon>Bacteria</taxon>
        <taxon>Pseudomonadati</taxon>
        <taxon>Bacteroidota</taxon>
        <taxon>Cytophagia</taxon>
        <taxon>Cytophagales</taxon>
        <taxon>Thermonemataceae</taxon>
        <taxon>Thermonema</taxon>
    </lineage>
</organism>
<sequence>MSSFPLYCLIDDDEISNLISATIIQKVTNAQVVTFTRASEALEYLQHTERLPDAIFLDINMPEMNGWEFLEALETLPDAIKDMLQIYMLSSSIDIEDQRKAETYKRVKGYIAKPLSPDKMMTTVASS</sequence>
<dbReference type="RefSeq" id="WP_166918627.1">
    <property type="nucleotide sequence ID" value="NZ_JAASRN010000001.1"/>
</dbReference>
<keyword evidence="5" id="KW-1185">Reference proteome</keyword>
<evidence type="ECO:0000259" key="3">
    <source>
        <dbReference type="PROSITE" id="PS50110"/>
    </source>
</evidence>
<proteinExistence type="predicted"/>
<accession>A0A846MP97</accession>
<evidence type="ECO:0000256" key="2">
    <source>
        <dbReference type="PROSITE-ProRule" id="PRU00169"/>
    </source>
</evidence>
<dbReference type="SUPFAM" id="SSF52172">
    <property type="entry name" value="CheY-like"/>
    <property type="match status" value="1"/>
</dbReference>
<dbReference type="Pfam" id="PF00072">
    <property type="entry name" value="Response_reg"/>
    <property type="match status" value="1"/>
</dbReference>
<gene>
    <name evidence="4" type="ORF">FHS56_000872</name>
</gene>
<dbReference type="Gene3D" id="3.40.50.2300">
    <property type="match status" value="1"/>
</dbReference>
<dbReference type="PANTHER" id="PTHR44591">
    <property type="entry name" value="STRESS RESPONSE REGULATOR PROTEIN 1"/>
    <property type="match status" value="1"/>
</dbReference>
<name>A0A846MP97_9BACT</name>
<dbReference type="GO" id="GO:0000160">
    <property type="term" value="P:phosphorelay signal transduction system"/>
    <property type="evidence" value="ECO:0007669"/>
    <property type="project" value="InterPro"/>
</dbReference>
<evidence type="ECO:0000313" key="4">
    <source>
        <dbReference type="EMBL" id="NIK73386.1"/>
    </source>
</evidence>
<dbReference type="InterPro" id="IPR050595">
    <property type="entry name" value="Bact_response_regulator"/>
</dbReference>